<keyword evidence="1" id="KW-0812">Transmembrane</keyword>
<keyword evidence="1" id="KW-0472">Membrane</keyword>
<evidence type="ECO:0000256" key="1">
    <source>
        <dbReference type="SAM" id="Phobius"/>
    </source>
</evidence>
<dbReference type="InterPro" id="IPR025588">
    <property type="entry name" value="YcxB-like_C"/>
</dbReference>
<gene>
    <name evidence="3" type="ORF">PDUR_26430</name>
</gene>
<name>A0A089HW95_PAEDU</name>
<dbReference type="Proteomes" id="UP000029409">
    <property type="component" value="Chromosome"/>
</dbReference>
<dbReference type="eggNOG" id="ENOG5033B1T">
    <property type="taxonomic scope" value="Bacteria"/>
</dbReference>
<dbReference type="EMBL" id="CP009288">
    <property type="protein sequence ID" value="AIQ15015.1"/>
    <property type="molecule type" value="Genomic_DNA"/>
</dbReference>
<proteinExistence type="predicted"/>
<dbReference type="OrthoDB" id="2600487at2"/>
<organism evidence="3 4">
    <name type="scientific">Paenibacillus durus</name>
    <name type="common">Paenibacillus azotofixans</name>
    <dbReference type="NCBI Taxonomy" id="44251"/>
    <lineage>
        <taxon>Bacteria</taxon>
        <taxon>Bacillati</taxon>
        <taxon>Bacillota</taxon>
        <taxon>Bacilli</taxon>
        <taxon>Bacillales</taxon>
        <taxon>Paenibacillaceae</taxon>
        <taxon>Paenibacillus</taxon>
    </lineage>
</organism>
<keyword evidence="1" id="KW-1133">Transmembrane helix</keyword>
<evidence type="ECO:0000313" key="3">
    <source>
        <dbReference type="EMBL" id="AIQ15015.1"/>
    </source>
</evidence>
<dbReference type="Pfam" id="PF14317">
    <property type="entry name" value="YcxB"/>
    <property type="match status" value="1"/>
</dbReference>
<evidence type="ECO:0000259" key="2">
    <source>
        <dbReference type="Pfam" id="PF14317"/>
    </source>
</evidence>
<sequence length="165" mass="20204">MNSVSFRYSDFIKPSMRYYFYNTLRFRLMYLIGLVTLAFGCSVLSVSYSEILLLMSLFLLFLLTYVYLNYCYFAPMRVARDRRYHKIYTLSFSEEGVELKADDFKSQLNWQYIKKVWETKDLYYLFHDKRAFWILPKNKFISQEQEELFREIVSRNHRIQKGINR</sequence>
<accession>A0A089HW95</accession>
<feature type="transmembrane region" description="Helical" evidence="1">
    <location>
        <begin position="26"/>
        <end position="45"/>
    </location>
</feature>
<dbReference type="RefSeq" id="WP_042208698.1">
    <property type="nucleotide sequence ID" value="NZ_CP009288.1"/>
</dbReference>
<dbReference type="KEGG" id="pdu:PDUR_26430"/>
<protein>
    <recommendedName>
        <fullName evidence="2">YcxB-like C-terminal domain-containing protein</fullName>
    </recommendedName>
</protein>
<feature type="domain" description="YcxB-like C-terminal" evidence="2">
    <location>
        <begin position="92"/>
        <end position="152"/>
    </location>
</feature>
<keyword evidence="4" id="KW-1185">Reference proteome</keyword>
<evidence type="ECO:0000313" key="4">
    <source>
        <dbReference type="Proteomes" id="UP000029409"/>
    </source>
</evidence>
<reference evidence="3 4" key="1">
    <citation type="submission" date="2014-08" db="EMBL/GenBank/DDBJ databases">
        <title>Comparative genomics of the Paenibacillus odorifer group.</title>
        <authorList>
            <person name="den Bakker H.C."/>
            <person name="Tsai Y.-C."/>
            <person name="Martin N."/>
            <person name="Korlach J."/>
            <person name="Wiedmann M."/>
        </authorList>
    </citation>
    <scope>NUCLEOTIDE SEQUENCE [LARGE SCALE GENOMIC DNA]</scope>
    <source>
        <strain evidence="3 4">DSM 1735</strain>
    </source>
</reference>
<dbReference type="AlphaFoldDB" id="A0A089HW95"/>
<dbReference type="STRING" id="44251.PDUR_26430"/>
<feature type="transmembrane region" description="Helical" evidence="1">
    <location>
        <begin position="51"/>
        <end position="73"/>
    </location>
</feature>